<proteinExistence type="predicted"/>
<dbReference type="InterPro" id="IPR006578">
    <property type="entry name" value="MADF-dom"/>
</dbReference>
<organism evidence="2">
    <name type="scientific">Ixodes ricinus</name>
    <name type="common">Common tick</name>
    <name type="synonym">Acarus ricinus</name>
    <dbReference type="NCBI Taxonomy" id="34613"/>
    <lineage>
        <taxon>Eukaryota</taxon>
        <taxon>Metazoa</taxon>
        <taxon>Ecdysozoa</taxon>
        <taxon>Arthropoda</taxon>
        <taxon>Chelicerata</taxon>
        <taxon>Arachnida</taxon>
        <taxon>Acari</taxon>
        <taxon>Parasitiformes</taxon>
        <taxon>Ixodida</taxon>
        <taxon>Ixodoidea</taxon>
        <taxon>Ixodidae</taxon>
        <taxon>Ixodinae</taxon>
        <taxon>Ixodes</taxon>
    </lineage>
</organism>
<reference evidence="2" key="1">
    <citation type="journal article" date="2018" name="PLoS Negl. Trop. Dis.">
        <title>Sialome diversity of ticks revealed by RNAseq of single tick salivary glands.</title>
        <authorList>
            <person name="Perner J."/>
            <person name="Kropackova S."/>
            <person name="Kopacek P."/>
            <person name="Ribeiro J.M."/>
        </authorList>
    </citation>
    <scope>NUCLEOTIDE SEQUENCE</scope>
    <source>
        <strain evidence="2">Siblings of single egg batch collected in Ceske Budejovice</strain>
        <tissue evidence="2">Salivary glands</tissue>
    </source>
</reference>
<dbReference type="AlphaFoldDB" id="A0A147BC21"/>
<dbReference type="Pfam" id="PF10545">
    <property type="entry name" value="MADF_DNA_bdg"/>
    <property type="match status" value="1"/>
</dbReference>
<dbReference type="EMBL" id="GEGO01007095">
    <property type="protein sequence ID" value="JAR88309.1"/>
    <property type="molecule type" value="Transcribed_RNA"/>
</dbReference>
<evidence type="ECO:0000259" key="1">
    <source>
        <dbReference type="PROSITE" id="PS51029"/>
    </source>
</evidence>
<feature type="domain" description="MADF" evidence="1">
    <location>
        <begin position="6"/>
        <end position="105"/>
    </location>
</feature>
<evidence type="ECO:0000313" key="2">
    <source>
        <dbReference type="EMBL" id="JAR88309.1"/>
    </source>
</evidence>
<dbReference type="SMART" id="SM00595">
    <property type="entry name" value="MADF"/>
    <property type="match status" value="1"/>
</dbReference>
<sequence>DEAFFQLFQMVEDSPCLWKTDHEGYKSIRKKDRTWGELCERLQRRYANLGNLNSDVLRRLFNNKRRQFLDEKRKKTVWRSGESAPTYVGRWRYFGALTFLDKTFPPRPRVHVLDVKEEPVITFTTEVEPSECMQVAVEEEEPESPDDRRLVLRPTRNSADHCDGRRAALDDNALPAAPPAAPSENDEAAIFGKLIASHLRRLPVRKHTWFQTKILSYVLSLEGQEFDEGV</sequence>
<protein>
    <submittedName>
        <fullName evidence="2">Putative alcohol dehydrogenase transcription factor myb/sant-like protein</fullName>
    </submittedName>
</protein>
<dbReference type="PANTHER" id="PTHR21505">
    <property type="entry name" value="MADF DOMAIN-CONTAINING PROTEIN-RELATED"/>
    <property type="match status" value="1"/>
</dbReference>
<accession>A0A147BC21</accession>
<dbReference type="PROSITE" id="PS51029">
    <property type="entry name" value="MADF"/>
    <property type="match status" value="1"/>
</dbReference>
<name>A0A147BC21_IXORI</name>
<feature type="non-terminal residue" evidence="2">
    <location>
        <position position="1"/>
    </location>
</feature>
<dbReference type="PANTHER" id="PTHR21505:SF12">
    <property type="entry name" value="MADF DOMAIN-CONTAINING PROTEIN-RELATED"/>
    <property type="match status" value="1"/>
</dbReference>